<dbReference type="AlphaFoldDB" id="A0AB33AMU2"/>
<reference evidence="1 2" key="1">
    <citation type="journal article" date="2013" name="BMC Microbiol.">
        <title>Dynamics of fecal microbial communities in children with diarrhea of unknown etiology and genomic analysis of associated Streptococcus lutetiensis.</title>
        <authorList>
            <person name="Jin D."/>
            <person name="Chen C."/>
            <person name="Li L."/>
            <person name="Lu S."/>
            <person name="Li Z."/>
            <person name="Zhou Z."/>
            <person name="Jing H."/>
            <person name="Xu Y."/>
            <person name="Du P."/>
            <person name="Wang H."/>
            <person name="Xiong Y."/>
            <person name="Zheng H."/>
            <person name="Bai X."/>
            <person name="Sun H."/>
            <person name="Wang L."/>
            <person name="Ye C."/>
            <person name="Gottschalk M."/>
            <person name="Xu J."/>
        </authorList>
    </citation>
    <scope>NUCLEOTIDE SEQUENCE [LARGE SCALE GENOMIC DNA]</scope>
    <source>
        <strain evidence="1 2">033</strain>
    </source>
</reference>
<protein>
    <recommendedName>
        <fullName evidence="3">Phage protein</fullName>
    </recommendedName>
</protein>
<organism evidence="1 2">
    <name type="scientific">Streptococcus lutetiensis 033</name>
    <dbReference type="NCBI Taxonomy" id="1076934"/>
    <lineage>
        <taxon>Bacteria</taxon>
        <taxon>Bacillati</taxon>
        <taxon>Bacillota</taxon>
        <taxon>Bacilli</taxon>
        <taxon>Lactobacillales</taxon>
        <taxon>Streptococcaceae</taxon>
        <taxon>Streptococcus</taxon>
    </lineage>
</organism>
<dbReference type="Proteomes" id="UP000015268">
    <property type="component" value="Chromosome"/>
</dbReference>
<proteinExistence type="predicted"/>
<keyword evidence="2" id="KW-1185">Reference proteome</keyword>
<dbReference type="KEGG" id="slu:KE3_1425"/>
<evidence type="ECO:0000313" key="1">
    <source>
        <dbReference type="EMBL" id="AGS05900.1"/>
    </source>
</evidence>
<name>A0AB33AMU2_9STRE</name>
<accession>A0AB33AMU2</accession>
<evidence type="ECO:0008006" key="3">
    <source>
        <dbReference type="Google" id="ProtNLM"/>
    </source>
</evidence>
<gene>
    <name evidence="1" type="ORF">KE3_1425</name>
</gene>
<dbReference type="EMBL" id="CP003025">
    <property type="protein sequence ID" value="AGS05900.1"/>
    <property type="molecule type" value="Genomic_DNA"/>
</dbReference>
<evidence type="ECO:0000313" key="2">
    <source>
        <dbReference type="Proteomes" id="UP000015268"/>
    </source>
</evidence>
<sequence length="85" mass="9735">MADLKQTILEEHKTLERVKELQEFMHGTSTLAIGLHEDGIIEQPEHKLIFFETMHVFSHILEDVLDGKAVAEAVGYTLFPDEDEE</sequence>
<dbReference type="RefSeq" id="WP_020917148.1">
    <property type="nucleotide sequence ID" value="NC_021900.1"/>
</dbReference>